<proteinExistence type="predicted"/>
<evidence type="ECO:0000313" key="1">
    <source>
        <dbReference type="EMBL" id="EJW99137.1"/>
    </source>
</evidence>
<gene>
    <name evidence="1" type="ORF">EVA_12756</name>
</gene>
<reference evidence="1" key="1">
    <citation type="journal article" date="2012" name="PLoS ONE">
        <title>Gene sets for utilization of primary and secondary nutrition supplies in the distal gut of endangered iberian lynx.</title>
        <authorList>
            <person name="Alcaide M."/>
            <person name="Messina E."/>
            <person name="Richter M."/>
            <person name="Bargiela R."/>
            <person name="Peplies J."/>
            <person name="Huws S.A."/>
            <person name="Newbold C.J."/>
            <person name="Golyshin P.N."/>
            <person name="Simon M.A."/>
            <person name="Lopez G."/>
            <person name="Yakimov M.M."/>
            <person name="Ferrer M."/>
        </authorList>
    </citation>
    <scope>NUCLEOTIDE SEQUENCE</scope>
</reference>
<comment type="caution">
    <text evidence="1">The sequence shown here is derived from an EMBL/GenBank/DDBJ whole genome shotgun (WGS) entry which is preliminary data.</text>
</comment>
<name>J9GBK8_9ZZZZ</name>
<organism evidence="1">
    <name type="scientific">gut metagenome</name>
    <dbReference type="NCBI Taxonomy" id="749906"/>
    <lineage>
        <taxon>unclassified sequences</taxon>
        <taxon>metagenomes</taxon>
        <taxon>organismal metagenomes</taxon>
    </lineage>
</organism>
<protein>
    <submittedName>
        <fullName evidence="1">Secreted protein</fullName>
    </submittedName>
</protein>
<dbReference type="AlphaFoldDB" id="J9GBK8"/>
<accession>J9GBK8</accession>
<sequence>MELTAVYCSLGLAAVQLAWANGTIDWETKQQLERLLSQSEVKK</sequence>
<dbReference type="EMBL" id="AMCI01003954">
    <property type="protein sequence ID" value="EJW99137.1"/>
    <property type="molecule type" value="Genomic_DNA"/>
</dbReference>